<evidence type="ECO:0000313" key="3">
    <source>
        <dbReference type="Proteomes" id="UP000236161"/>
    </source>
</evidence>
<dbReference type="EMBL" id="KZ451906">
    <property type="protein sequence ID" value="PKA63966.1"/>
    <property type="molecule type" value="Genomic_DNA"/>
</dbReference>
<proteinExistence type="predicted"/>
<dbReference type="OrthoDB" id="411615at2759"/>
<gene>
    <name evidence="2" type="ORF">AXF42_Ash004978</name>
</gene>
<accession>A0A2I0B843</accession>
<dbReference type="InterPro" id="IPR013103">
    <property type="entry name" value="RVT_2"/>
</dbReference>
<protein>
    <submittedName>
        <fullName evidence="2">Retrovirus-related Pol polyprotein from transposon TNT 1-94</fullName>
    </submittedName>
</protein>
<evidence type="ECO:0000313" key="2">
    <source>
        <dbReference type="EMBL" id="PKA63966.1"/>
    </source>
</evidence>
<evidence type="ECO:0000259" key="1">
    <source>
        <dbReference type="Pfam" id="PF07727"/>
    </source>
</evidence>
<dbReference type="Proteomes" id="UP000236161">
    <property type="component" value="Unassembled WGS sequence"/>
</dbReference>
<name>A0A2I0B843_9ASPA</name>
<reference evidence="2 3" key="1">
    <citation type="journal article" date="2017" name="Nature">
        <title>The Apostasia genome and the evolution of orchids.</title>
        <authorList>
            <person name="Zhang G.Q."/>
            <person name="Liu K.W."/>
            <person name="Li Z."/>
            <person name="Lohaus R."/>
            <person name="Hsiao Y.Y."/>
            <person name="Niu S.C."/>
            <person name="Wang J.Y."/>
            <person name="Lin Y.C."/>
            <person name="Xu Q."/>
            <person name="Chen L.J."/>
            <person name="Yoshida K."/>
            <person name="Fujiwara S."/>
            <person name="Wang Z.W."/>
            <person name="Zhang Y.Q."/>
            <person name="Mitsuda N."/>
            <person name="Wang M."/>
            <person name="Liu G.H."/>
            <person name="Pecoraro L."/>
            <person name="Huang H.X."/>
            <person name="Xiao X.J."/>
            <person name="Lin M."/>
            <person name="Wu X.Y."/>
            <person name="Wu W.L."/>
            <person name="Chen Y.Y."/>
            <person name="Chang S.B."/>
            <person name="Sakamoto S."/>
            <person name="Ohme-Takagi M."/>
            <person name="Yagi M."/>
            <person name="Zeng S.J."/>
            <person name="Shen C.Y."/>
            <person name="Yeh C.M."/>
            <person name="Luo Y.B."/>
            <person name="Tsai W.C."/>
            <person name="Van de Peer Y."/>
            <person name="Liu Z.J."/>
        </authorList>
    </citation>
    <scope>NUCLEOTIDE SEQUENCE [LARGE SCALE GENOMIC DNA]</scope>
    <source>
        <strain evidence="3">cv. Shenzhen</strain>
        <tissue evidence="2">Stem</tissue>
    </source>
</reference>
<dbReference type="AlphaFoldDB" id="A0A2I0B843"/>
<organism evidence="2 3">
    <name type="scientific">Apostasia shenzhenica</name>
    <dbReference type="NCBI Taxonomy" id="1088818"/>
    <lineage>
        <taxon>Eukaryota</taxon>
        <taxon>Viridiplantae</taxon>
        <taxon>Streptophyta</taxon>
        <taxon>Embryophyta</taxon>
        <taxon>Tracheophyta</taxon>
        <taxon>Spermatophyta</taxon>
        <taxon>Magnoliopsida</taxon>
        <taxon>Liliopsida</taxon>
        <taxon>Asparagales</taxon>
        <taxon>Orchidaceae</taxon>
        <taxon>Apostasioideae</taxon>
        <taxon>Apostasia</taxon>
    </lineage>
</organism>
<feature type="domain" description="Reverse transcriptase Ty1/copia-type" evidence="1">
    <location>
        <begin position="12"/>
        <end position="63"/>
    </location>
</feature>
<sequence>MLMAPFLATRPELVAKGFTQQYGIDYSETFSPVIKPTTIRIILSIAISKHWPLQTVRCSKCFLTWSPRRRNFYEAAHLDLSTIMHHTWFAVFIVLFMD</sequence>
<dbReference type="Pfam" id="PF07727">
    <property type="entry name" value="RVT_2"/>
    <property type="match status" value="1"/>
</dbReference>
<keyword evidence="3" id="KW-1185">Reference proteome</keyword>